<protein>
    <submittedName>
        <fullName evidence="2">Uncharacterized protein</fullName>
    </submittedName>
</protein>
<accession>A0A9N9ZHF8</accession>
<comment type="caution">
    <text evidence="2">The sequence shown here is derived from an EMBL/GenBank/DDBJ whole genome shotgun (WGS) entry which is preliminary data.</text>
</comment>
<feature type="compositionally biased region" description="Polar residues" evidence="1">
    <location>
        <begin position="97"/>
        <end position="111"/>
    </location>
</feature>
<name>A0A9N9ZHF8_9HYPO</name>
<sequence length="139" mass="15266">MYYISRTARDLPANAVRKVHASSVANWAGNSSETSPPTNEPQHPLLTISAGQSILINQHRLGMPDRLVLMSVGWCDKLTAPRLTRANSLGSLDDDTSTNINTQLRRSTNAPTPLPPFFAGPLLSSSPCSQLRFYYSLQR</sequence>
<feature type="region of interest" description="Disordered" evidence="1">
    <location>
        <begin position="87"/>
        <end position="112"/>
    </location>
</feature>
<dbReference type="EMBL" id="CABFOC020000056">
    <property type="protein sequence ID" value="CAH0055423.1"/>
    <property type="molecule type" value="Genomic_DNA"/>
</dbReference>
<dbReference type="OrthoDB" id="10421834at2759"/>
<evidence type="ECO:0000313" key="3">
    <source>
        <dbReference type="Proteomes" id="UP000775872"/>
    </source>
</evidence>
<organism evidence="2 3">
    <name type="scientific">Clonostachys solani</name>
    <dbReference type="NCBI Taxonomy" id="160281"/>
    <lineage>
        <taxon>Eukaryota</taxon>
        <taxon>Fungi</taxon>
        <taxon>Dikarya</taxon>
        <taxon>Ascomycota</taxon>
        <taxon>Pezizomycotina</taxon>
        <taxon>Sordariomycetes</taxon>
        <taxon>Hypocreomycetidae</taxon>
        <taxon>Hypocreales</taxon>
        <taxon>Bionectriaceae</taxon>
        <taxon>Clonostachys</taxon>
    </lineage>
</organism>
<keyword evidence="3" id="KW-1185">Reference proteome</keyword>
<dbReference type="AlphaFoldDB" id="A0A9N9ZHF8"/>
<gene>
    <name evidence="2" type="ORF">CSOL1703_00017526</name>
</gene>
<evidence type="ECO:0000256" key="1">
    <source>
        <dbReference type="SAM" id="MobiDB-lite"/>
    </source>
</evidence>
<dbReference type="Proteomes" id="UP000775872">
    <property type="component" value="Unassembled WGS sequence"/>
</dbReference>
<proteinExistence type="predicted"/>
<reference evidence="2" key="1">
    <citation type="submission" date="2021-10" db="EMBL/GenBank/DDBJ databases">
        <authorList>
            <person name="Piombo E."/>
        </authorList>
    </citation>
    <scope>NUCLEOTIDE SEQUENCE</scope>
</reference>
<evidence type="ECO:0000313" key="2">
    <source>
        <dbReference type="EMBL" id="CAH0055423.1"/>
    </source>
</evidence>